<dbReference type="CTD" id="140893"/>
<feature type="compositionally biased region" description="Low complexity" evidence="2">
    <location>
        <begin position="374"/>
        <end position="388"/>
    </location>
</feature>
<dbReference type="PANTHER" id="PTHR15107:SF3">
    <property type="entry name" value="RBBP8 N-TERMINAL-LIKE PROTEIN"/>
    <property type="match status" value="1"/>
</dbReference>
<gene>
    <name evidence="5" type="primary">RBBP8NL</name>
</gene>
<feature type="compositionally biased region" description="Basic and acidic residues" evidence="2">
    <location>
        <begin position="461"/>
        <end position="496"/>
    </location>
</feature>
<dbReference type="Pfam" id="PF10482">
    <property type="entry name" value="CtIP_N"/>
    <property type="match status" value="1"/>
</dbReference>
<feature type="compositionally biased region" description="Low complexity" evidence="2">
    <location>
        <begin position="565"/>
        <end position="579"/>
    </location>
</feature>
<feature type="compositionally biased region" description="Basic residues" evidence="2">
    <location>
        <begin position="526"/>
        <end position="536"/>
    </location>
</feature>
<feature type="compositionally biased region" description="Low complexity" evidence="2">
    <location>
        <begin position="278"/>
        <end position="290"/>
    </location>
</feature>
<dbReference type="InterPro" id="IPR019518">
    <property type="entry name" value="CtIP_N"/>
</dbReference>
<dbReference type="AlphaFoldDB" id="A0A8B7B2K3"/>
<feature type="compositionally biased region" description="Pro residues" evidence="2">
    <location>
        <begin position="146"/>
        <end position="159"/>
    </location>
</feature>
<feature type="compositionally biased region" description="Basic and acidic residues" evidence="2">
    <location>
        <begin position="356"/>
        <end position="367"/>
    </location>
</feature>
<feature type="region of interest" description="Disordered" evidence="2">
    <location>
        <begin position="133"/>
        <end position="170"/>
    </location>
</feature>
<reference evidence="5" key="1">
    <citation type="submission" date="2025-08" db="UniProtKB">
        <authorList>
            <consortium name="RefSeq"/>
        </authorList>
    </citation>
    <scope>IDENTIFICATION</scope>
</reference>
<feature type="compositionally biased region" description="Pro residues" evidence="2">
    <location>
        <begin position="425"/>
        <end position="434"/>
    </location>
</feature>
<feature type="coiled-coil region" evidence="1">
    <location>
        <begin position="101"/>
        <end position="131"/>
    </location>
</feature>
<evidence type="ECO:0000259" key="3">
    <source>
        <dbReference type="Pfam" id="PF10482"/>
    </source>
</evidence>
<feature type="domain" description="DNA endonuclease Ctp1 N-terminal" evidence="3">
    <location>
        <begin position="4"/>
        <end position="123"/>
    </location>
</feature>
<proteinExistence type="predicted"/>
<dbReference type="GeneID" id="103208950"/>
<keyword evidence="4" id="KW-1185">Reference proteome</keyword>
<accession>A0A8B7B2K3</accession>
<dbReference type="InterPro" id="IPR033316">
    <property type="entry name" value="RBBP8-like"/>
</dbReference>
<evidence type="ECO:0000313" key="5">
    <source>
        <dbReference type="RefSeq" id="XP_007952906.1"/>
    </source>
</evidence>
<evidence type="ECO:0000256" key="2">
    <source>
        <dbReference type="SAM" id="MobiDB-lite"/>
    </source>
</evidence>
<dbReference type="Proteomes" id="UP000694850">
    <property type="component" value="Unplaced"/>
</dbReference>
<evidence type="ECO:0000313" key="4">
    <source>
        <dbReference type="Proteomes" id="UP000694850"/>
    </source>
</evidence>
<feature type="region of interest" description="Disordered" evidence="2">
    <location>
        <begin position="278"/>
        <end position="636"/>
    </location>
</feature>
<organism evidence="4 5">
    <name type="scientific">Orycteropus afer afer</name>
    <dbReference type="NCBI Taxonomy" id="1230840"/>
    <lineage>
        <taxon>Eukaryota</taxon>
        <taxon>Metazoa</taxon>
        <taxon>Chordata</taxon>
        <taxon>Craniata</taxon>
        <taxon>Vertebrata</taxon>
        <taxon>Euteleostomi</taxon>
        <taxon>Mammalia</taxon>
        <taxon>Eutheria</taxon>
        <taxon>Afrotheria</taxon>
        <taxon>Tubulidentata</taxon>
        <taxon>Orycteropodidae</taxon>
        <taxon>Orycteropus</taxon>
    </lineage>
</organism>
<dbReference type="RefSeq" id="XP_007952906.1">
    <property type="nucleotide sequence ID" value="XM_007954715.1"/>
</dbReference>
<evidence type="ECO:0000256" key="1">
    <source>
        <dbReference type="SAM" id="Coils"/>
    </source>
</evidence>
<name>A0A8B7B2K3_ORYAF</name>
<feature type="coiled-coil region" evidence="1">
    <location>
        <begin position="5"/>
        <end position="67"/>
    </location>
</feature>
<feature type="region of interest" description="Disordered" evidence="2">
    <location>
        <begin position="214"/>
        <end position="234"/>
    </location>
</feature>
<dbReference type="PANTHER" id="PTHR15107">
    <property type="entry name" value="RETINOBLASTOMA BINDING PROTEIN 8"/>
    <property type="match status" value="1"/>
</dbReference>
<keyword evidence="1" id="KW-0175">Coiled coil</keyword>
<sequence length="636" mass="68912">MESFMESLNRLKDIHEKEVLGLQNKLLELNSERCRDARRMEELFAKNHQLREQQKALKENVTVLENRLRAGLCDRCVVTQELARKKQHALESSHVQNLQHIFLLTTELTRLKEEKKLLEEELKRLRGLEVRPGARACPTDYSPTSGTPPPPRSSPPSPASEPGFPLDRPSCGSALPHSLLRASWPSVMAFETLKTSVKADRLGFLSRHLALHLRNPRSSPLPPTTAPGGPQPKSLKAVEAKGWEEPTGLLGLPGTMVDPRDPRLEGTLQLFLARQQLRAQAGSARPKGLPVPGGGPPSLPAGSDSEGPEDIEVAGATVTRAAWYREQCSQPTGPGSPRGQVAMAAQEYAPDQPLDLSDRGRSWDAHKPAHCHGSLSPPSTHLPSPESPRGAEPRGQSGPMIPNPQLLSNGTKGPKAWEPEEAPAPVSPPQPFPGQHPSLPSPSGTKNEPRRKPRPLTHQQQPEEGHTESSKAEVQRPESDGRDEPDTSDSEQREVAPGRTVRPPGLRLQECLPRAVLWAQVPGNGRRGRRPSHFLLRHQGGSSAASWRRELPAPHLRAALGPGEGHPAVGPRGARAARGPHAELSAPVWLKPRRQAAPKKSSGGTREPPAVDGGPGSLQDAEDSGSSPSSRGWEET</sequence>
<protein>
    <submittedName>
        <fullName evidence="5">RBBP8 N-terminal-like protein</fullName>
    </submittedName>
</protein>
<dbReference type="OrthoDB" id="8809203at2759"/>